<evidence type="ECO:0000313" key="5">
    <source>
        <dbReference type="Proteomes" id="UP001153069"/>
    </source>
</evidence>
<keyword evidence="5" id="KW-1185">Reference proteome</keyword>
<dbReference type="GO" id="GO:0031012">
    <property type="term" value="C:extracellular matrix"/>
    <property type="evidence" value="ECO:0007669"/>
    <property type="project" value="TreeGrafter"/>
</dbReference>
<dbReference type="AlphaFoldDB" id="A0A9N8EDD3"/>
<dbReference type="PANTHER" id="PTHR11311:SF15">
    <property type="entry name" value="SPONDIN-2"/>
    <property type="match status" value="1"/>
</dbReference>
<feature type="domain" description="Spondin" evidence="3">
    <location>
        <begin position="31"/>
        <end position="227"/>
    </location>
</feature>
<evidence type="ECO:0000256" key="2">
    <source>
        <dbReference type="SAM" id="SignalP"/>
    </source>
</evidence>
<feature type="chain" id="PRO_5040235590" evidence="2">
    <location>
        <begin position="24"/>
        <end position="349"/>
    </location>
</feature>
<gene>
    <name evidence="4" type="ORF">SEMRO_831_G208400.1</name>
</gene>
<accession>A0A9N8EDD3</accession>
<evidence type="ECO:0000256" key="1">
    <source>
        <dbReference type="SAM" id="MobiDB-lite"/>
    </source>
</evidence>
<feature type="compositionally biased region" description="Polar residues" evidence="1">
    <location>
        <begin position="322"/>
        <end position="342"/>
    </location>
</feature>
<feature type="compositionally biased region" description="Low complexity" evidence="1">
    <location>
        <begin position="258"/>
        <end position="270"/>
    </location>
</feature>
<dbReference type="InterPro" id="IPR009465">
    <property type="entry name" value="Spondin_N"/>
</dbReference>
<comment type="caution">
    <text evidence="4">The sequence shown here is derived from an EMBL/GenBank/DDBJ whole genome shotgun (WGS) entry which is preliminary data.</text>
</comment>
<dbReference type="EMBL" id="CAICTM010000830">
    <property type="protein sequence ID" value="CAB9517109.1"/>
    <property type="molecule type" value="Genomic_DNA"/>
</dbReference>
<dbReference type="Gene3D" id="2.60.40.2130">
    <property type="entry name" value="F-spondin domain"/>
    <property type="match status" value="1"/>
</dbReference>
<dbReference type="NCBIfam" id="NF038123">
    <property type="entry name" value="NF038123_dom"/>
    <property type="match status" value="1"/>
</dbReference>
<keyword evidence="2" id="KW-0732">Signal</keyword>
<feature type="region of interest" description="Disordered" evidence="1">
    <location>
        <begin position="322"/>
        <end position="349"/>
    </location>
</feature>
<dbReference type="InterPro" id="IPR038678">
    <property type="entry name" value="Spondin_N_sf"/>
</dbReference>
<proteinExistence type="predicted"/>
<organism evidence="4 5">
    <name type="scientific">Seminavis robusta</name>
    <dbReference type="NCBI Taxonomy" id="568900"/>
    <lineage>
        <taxon>Eukaryota</taxon>
        <taxon>Sar</taxon>
        <taxon>Stramenopiles</taxon>
        <taxon>Ochrophyta</taxon>
        <taxon>Bacillariophyta</taxon>
        <taxon>Bacillariophyceae</taxon>
        <taxon>Bacillariophycidae</taxon>
        <taxon>Naviculales</taxon>
        <taxon>Naviculaceae</taxon>
        <taxon>Seminavis</taxon>
    </lineage>
</organism>
<sequence>MRIQTPAIAAAVISVLLPTSLDAFDFVGSEDLSGIPVTEEARYRCSFRNLWTAESHPTLYPVDSAAWADQHFVTHSNRYKPWTPGSPASDAFASLASTGDPLLWTIEALSQNEAVMDIEVGGVFAPNGGPPEKVIGVIRITPSAPFLTTMAVMTPSPDWFTGVSQLDLRQNTGDPLVPQMWYREVEIDTYPYTAGTLSGTTYIEAGDVLDPVEPIRQMTADTPPASSSGVLLDSTGTVIPPVARWTCTILAAVPITPPGNSDGPPGNSDGAPGNSDGDDGDAIAPPFDDGSVILSGMESIEPTMGGTVDGTVMETYVMATNAPTSEVTTSPPSATKSVQSSWPREPNPV</sequence>
<dbReference type="Pfam" id="PF06468">
    <property type="entry name" value="Spond_N"/>
    <property type="match status" value="1"/>
</dbReference>
<dbReference type="GO" id="GO:0007155">
    <property type="term" value="P:cell adhesion"/>
    <property type="evidence" value="ECO:0007669"/>
    <property type="project" value="TreeGrafter"/>
</dbReference>
<reference evidence="4" key="1">
    <citation type="submission" date="2020-06" db="EMBL/GenBank/DDBJ databases">
        <authorList>
            <consortium name="Plant Systems Biology data submission"/>
        </authorList>
    </citation>
    <scope>NUCLEOTIDE SEQUENCE</scope>
    <source>
        <strain evidence="4">D6</strain>
    </source>
</reference>
<dbReference type="InterPro" id="IPR051418">
    <property type="entry name" value="Spondin/Thrombospondin_T1"/>
</dbReference>
<evidence type="ECO:0000313" key="4">
    <source>
        <dbReference type="EMBL" id="CAB9517109.1"/>
    </source>
</evidence>
<feature type="region of interest" description="Disordered" evidence="1">
    <location>
        <begin position="256"/>
        <end position="293"/>
    </location>
</feature>
<feature type="signal peptide" evidence="2">
    <location>
        <begin position="1"/>
        <end position="23"/>
    </location>
</feature>
<name>A0A9N8EDD3_9STRA</name>
<evidence type="ECO:0000259" key="3">
    <source>
        <dbReference type="PROSITE" id="PS51020"/>
    </source>
</evidence>
<protein>
    <submittedName>
        <fullName evidence="4">Spondin-1</fullName>
    </submittedName>
</protein>
<dbReference type="PANTHER" id="PTHR11311">
    <property type="entry name" value="SPONDIN"/>
    <property type="match status" value="1"/>
</dbReference>
<dbReference type="OrthoDB" id="43709at2759"/>
<dbReference type="Proteomes" id="UP001153069">
    <property type="component" value="Unassembled WGS sequence"/>
</dbReference>
<dbReference type="PROSITE" id="PS51020">
    <property type="entry name" value="SPONDIN"/>
    <property type="match status" value="1"/>
</dbReference>